<name>A0A9W5X715_9BACI</name>
<sequence length="50" mass="5704">MQKQQLHEALDVILNEIGEATPQLILIQGMLAHFQNSTDFKTECHEVARL</sequence>
<accession>A0A9W5X715</accession>
<organism evidence="1 2">
    <name type="scientific">Lentibacillus populi</name>
    <dbReference type="NCBI Taxonomy" id="1827502"/>
    <lineage>
        <taxon>Bacteria</taxon>
        <taxon>Bacillati</taxon>
        <taxon>Bacillota</taxon>
        <taxon>Bacilli</taxon>
        <taxon>Bacillales</taxon>
        <taxon>Bacillaceae</taxon>
        <taxon>Lentibacillus</taxon>
    </lineage>
</organism>
<evidence type="ECO:0000313" key="2">
    <source>
        <dbReference type="Proteomes" id="UP000621492"/>
    </source>
</evidence>
<protein>
    <submittedName>
        <fullName evidence="1">Uncharacterized protein</fullName>
    </submittedName>
</protein>
<keyword evidence="2" id="KW-1185">Reference proteome</keyword>
<evidence type="ECO:0000313" key="1">
    <source>
        <dbReference type="EMBL" id="GGB52040.1"/>
    </source>
</evidence>
<proteinExistence type="predicted"/>
<dbReference type="Proteomes" id="UP000621492">
    <property type="component" value="Unassembled WGS sequence"/>
</dbReference>
<dbReference type="RefSeq" id="WP_188725490.1">
    <property type="nucleotide sequence ID" value="NZ_BMJD01000030.1"/>
</dbReference>
<gene>
    <name evidence="1" type="ORF">GCM10011409_32060</name>
</gene>
<reference evidence="1" key="1">
    <citation type="journal article" date="2014" name="Int. J. Syst. Evol. Microbiol.">
        <title>Complete genome sequence of Corynebacterium casei LMG S-19264T (=DSM 44701T), isolated from a smear-ripened cheese.</title>
        <authorList>
            <consortium name="US DOE Joint Genome Institute (JGI-PGF)"/>
            <person name="Walter F."/>
            <person name="Albersmeier A."/>
            <person name="Kalinowski J."/>
            <person name="Ruckert C."/>
        </authorList>
    </citation>
    <scope>NUCLEOTIDE SEQUENCE</scope>
    <source>
        <strain evidence="1">CGMCC 1.15454</strain>
    </source>
</reference>
<comment type="caution">
    <text evidence="1">The sequence shown here is derived from an EMBL/GenBank/DDBJ whole genome shotgun (WGS) entry which is preliminary data.</text>
</comment>
<reference evidence="1" key="2">
    <citation type="submission" date="2020-09" db="EMBL/GenBank/DDBJ databases">
        <authorList>
            <person name="Sun Q."/>
            <person name="Zhou Y."/>
        </authorList>
    </citation>
    <scope>NUCLEOTIDE SEQUENCE</scope>
    <source>
        <strain evidence="1">CGMCC 1.15454</strain>
    </source>
</reference>
<dbReference type="AlphaFoldDB" id="A0A9W5X715"/>
<dbReference type="EMBL" id="BMJD01000030">
    <property type="protein sequence ID" value="GGB52040.1"/>
    <property type="molecule type" value="Genomic_DNA"/>
</dbReference>